<dbReference type="GO" id="GO:0004605">
    <property type="term" value="F:phosphatidate cytidylyltransferase activity"/>
    <property type="evidence" value="ECO:0007669"/>
    <property type="project" value="UniProtKB-EC"/>
</dbReference>
<feature type="transmembrane region" description="Helical" evidence="1">
    <location>
        <begin position="63"/>
        <end position="87"/>
    </location>
</feature>
<accession>A0AAU7C7T7</accession>
<dbReference type="EMBL" id="CP155447">
    <property type="protein sequence ID" value="XBH01462.1"/>
    <property type="molecule type" value="Genomic_DNA"/>
</dbReference>
<reference evidence="2" key="1">
    <citation type="submission" date="2024-05" db="EMBL/GenBank/DDBJ databases">
        <title>Planctomycetes of the genus Singulisphaera possess chitinolytic capabilities.</title>
        <authorList>
            <person name="Ivanova A."/>
        </authorList>
    </citation>
    <scope>NUCLEOTIDE SEQUENCE</scope>
    <source>
        <strain evidence="2">Ch08T</strain>
    </source>
</reference>
<feature type="transmembrane region" description="Helical" evidence="1">
    <location>
        <begin position="227"/>
        <end position="248"/>
    </location>
</feature>
<keyword evidence="1" id="KW-0472">Membrane</keyword>
<dbReference type="EC" id="2.7.7.41" evidence="2"/>
<feature type="transmembrane region" description="Helical" evidence="1">
    <location>
        <begin position="188"/>
        <end position="207"/>
    </location>
</feature>
<dbReference type="Pfam" id="PF01148">
    <property type="entry name" value="CTP_transf_1"/>
    <property type="match status" value="1"/>
</dbReference>
<dbReference type="GO" id="GO:0005886">
    <property type="term" value="C:plasma membrane"/>
    <property type="evidence" value="ECO:0007669"/>
    <property type="project" value="TreeGrafter"/>
</dbReference>
<dbReference type="AlphaFoldDB" id="A0AAU7C7T7"/>
<evidence type="ECO:0000256" key="1">
    <source>
        <dbReference type="SAM" id="Phobius"/>
    </source>
</evidence>
<keyword evidence="1" id="KW-1133">Transmembrane helix</keyword>
<feature type="transmembrane region" description="Helical" evidence="1">
    <location>
        <begin position="131"/>
        <end position="149"/>
    </location>
</feature>
<feature type="transmembrane region" description="Helical" evidence="1">
    <location>
        <begin position="155"/>
        <end position="176"/>
    </location>
</feature>
<protein>
    <submittedName>
        <fullName evidence="2">Phosphatidate cytidylyltransferase</fullName>
        <ecNumber evidence="2">2.7.7.41</ecNumber>
    </submittedName>
</protein>
<dbReference type="PANTHER" id="PTHR43535">
    <property type="entry name" value="PHOSPHATIDATE CYTIDYLYLTRANSFERASE"/>
    <property type="match status" value="1"/>
</dbReference>
<dbReference type="PANTHER" id="PTHR43535:SF1">
    <property type="entry name" value="PHOSPHATIDATE CYTIDYLYLTRANSFERASE"/>
    <property type="match status" value="1"/>
</dbReference>
<name>A0AAU7C7T7_9BACT</name>
<dbReference type="GO" id="GO:0009273">
    <property type="term" value="P:peptidoglycan-based cell wall biogenesis"/>
    <property type="evidence" value="ECO:0007669"/>
    <property type="project" value="TreeGrafter"/>
</dbReference>
<gene>
    <name evidence="2" type="ORF">V5E97_24275</name>
</gene>
<sequence>MSGSAWERLFGWRHVFDERAVVLIVAVLGGALVLAPLIILALDRAGRLSPALKADLRSRYFSWLIMVPLIVLPVLLGAAPTIFAVALLSLLCYREFARATGLFREKLMSLAVVLGIVAVTFAVADHWYSFFVALTPITLAFITAVATSLDRPTGYIQRVALAVFGFLLFGICLGHLGFMANDARFRSLILLLLFSVQLNDIFAYIVGKSLGGPKLAPHTSPNKTISGSLGAVVLTTLLVFFLSGFIFTEGPLSGSVQRLVLGLLISISGQFGDLSVSSIKRDVGVKDTGSLIPGHGGVLDRANSLLLSAPTVFHYIHYLDGIGSDQATRILSGGG</sequence>
<feature type="transmembrane region" description="Helical" evidence="1">
    <location>
        <begin position="20"/>
        <end position="42"/>
    </location>
</feature>
<feature type="transmembrane region" description="Helical" evidence="1">
    <location>
        <begin position="107"/>
        <end position="124"/>
    </location>
</feature>
<proteinExistence type="predicted"/>
<organism evidence="2">
    <name type="scientific">Singulisphaera sp. Ch08</name>
    <dbReference type="NCBI Taxonomy" id="3120278"/>
    <lineage>
        <taxon>Bacteria</taxon>
        <taxon>Pseudomonadati</taxon>
        <taxon>Planctomycetota</taxon>
        <taxon>Planctomycetia</taxon>
        <taxon>Isosphaerales</taxon>
        <taxon>Isosphaeraceae</taxon>
        <taxon>Singulisphaera</taxon>
    </lineage>
</organism>
<dbReference type="RefSeq" id="WP_406694173.1">
    <property type="nucleotide sequence ID" value="NZ_CP155447.1"/>
</dbReference>
<evidence type="ECO:0000313" key="2">
    <source>
        <dbReference type="EMBL" id="XBH01462.1"/>
    </source>
</evidence>
<keyword evidence="2" id="KW-0548">Nucleotidyltransferase</keyword>
<keyword evidence="1" id="KW-0812">Transmembrane</keyword>
<keyword evidence="2" id="KW-0808">Transferase</keyword>